<reference evidence="2" key="1">
    <citation type="submission" date="2020-06" db="EMBL/GenBank/DDBJ databases">
        <title>Nostoc edaphicum CCNP1411 genome.</title>
        <authorList>
            <person name="Fidor A."/>
            <person name="Grabski M."/>
            <person name="Gawor J."/>
            <person name="Gromadka R."/>
            <person name="Wegrzyn G."/>
            <person name="Mazur-Marzec H."/>
        </authorList>
    </citation>
    <scope>NUCLEOTIDE SEQUENCE [LARGE SCALE GENOMIC DNA]</scope>
    <source>
        <strain evidence="2">CCNP1411</strain>
    </source>
</reference>
<dbReference type="RefSeq" id="WP_181930478.1">
    <property type="nucleotide sequence ID" value="NZ_CP054698.1"/>
</dbReference>
<gene>
    <name evidence="1" type="ORF">HUN01_05835</name>
</gene>
<dbReference type="Proteomes" id="UP000514713">
    <property type="component" value="Chromosome"/>
</dbReference>
<sequence length="86" mass="9637">MRLQFDNQINPFPGTSRLALTGDVYSVAKTRKSPVVLYREIMHGSSFWEATPLRGFPPVEGSGVKTPIKVNCLTTTLAHRTRKFES</sequence>
<dbReference type="AlphaFoldDB" id="A0A7D7QHZ1"/>
<keyword evidence="2" id="KW-1185">Reference proteome</keyword>
<accession>A0A7D7QHZ1</accession>
<dbReference type="EMBL" id="CP054698">
    <property type="protein sequence ID" value="QMS87121.1"/>
    <property type="molecule type" value="Genomic_DNA"/>
</dbReference>
<evidence type="ECO:0000313" key="2">
    <source>
        <dbReference type="Proteomes" id="UP000514713"/>
    </source>
</evidence>
<proteinExistence type="predicted"/>
<evidence type="ECO:0000313" key="1">
    <source>
        <dbReference type="EMBL" id="QMS87121.1"/>
    </source>
</evidence>
<organism evidence="1 2">
    <name type="scientific">Nostoc edaphicum CCNP1411</name>
    <dbReference type="NCBI Taxonomy" id="1472755"/>
    <lineage>
        <taxon>Bacteria</taxon>
        <taxon>Bacillati</taxon>
        <taxon>Cyanobacteriota</taxon>
        <taxon>Cyanophyceae</taxon>
        <taxon>Nostocales</taxon>
        <taxon>Nostocaceae</taxon>
        <taxon>Nostoc</taxon>
    </lineage>
</organism>
<name>A0A7D7QHZ1_9NOSO</name>
<protein>
    <submittedName>
        <fullName evidence="1">Uncharacterized protein</fullName>
    </submittedName>
</protein>
<dbReference type="KEGG" id="ned:HUN01_05835"/>